<protein>
    <submittedName>
        <fullName evidence="1">Uncharacterized protein</fullName>
    </submittedName>
</protein>
<organism evidence="1 2">
    <name type="scientific">Maridesulfovibrio salexigens (strain ATCC 14822 / DSM 2638 / NCIMB 8403 / VKM B-1763)</name>
    <name type="common">Desulfovibrio salexigens</name>
    <dbReference type="NCBI Taxonomy" id="526222"/>
    <lineage>
        <taxon>Bacteria</taxon>
        <taxon>Pseudomonadati</taxon>
        <taxon>Thermodesulfobacteriota</taxon>
        <taxon>Desulfovibrionia</taxon>
        <taxon>Desulfovibrionales</taxon>
        <taxon>Desulfovibrionaceae</taxon>
        <taxon>Maridesulfovibrio</taxon>
    </lineage>
</organism>
<dbReference type="OrthoDB" id="5459991at2"/>
<evidence type="ECO:0000313" key="2">
    <source>
        <dbReference type="Proteomes" id="UP000002601"/>
    </source>
</evidence>
<keyword evidence="2" id="KW-1185">Reference proteome</keyword>
<dbReference type="eggNOG" id="ENOG502ZTA7">
    <property type="taxonomic scope" value="Bacteria"/>
</dbReference>
<dbReference type="Proteomes" id="UP000002601">
    <property type="component" value="Chromosome"/>
</dbReference>
<dbReference type="AlphaFoldDB" id="C6BVS9"/>
<reference evidence="1 2" key="1">
    <citation type="submission" date="2009-06" db="EMBL/GenBank/DDBJ databases">
        <title>Complete sequence of Desulfovibrio salexigens DSM 2638.</title>
        <authorList>
            <consortium name="US DOE Joint Genome Institute"/>
            <person name="Lucas S."/>
            <person name="Copeland A."/>
            <person name="Lapidus A."/>
            <person name="Glavina del Rio T."/>
            <person name="Tice H."/>
            <person name="Bruce D."/>
            <person name="Goodwin L."/>
            <person name="Pitluck S."/>
            <person name="Munk A.C."/>
            <person name="Brettin T."/>
            <person name="Detter J.C."/>
            <person name="Han C."/>
            <person name="Tapia R."/>
            <person name="Larimer F."/>
            <person name="Land M."/>
            <person name="Hauser L."/>
            <person name="Kyrpides N."/>
            <person name="Anderson I."/>
            <person name="Wall J.D."/>
            <person name="Arkin A.P."/>
            <person name="Dehal P."/>
            <person name="Chivian D."/>
            <person name="Giles B."/>
            <person name="Hazen T.C."/>
        </authorList>
    </citation>
    <scope>NUCLEOTIDE SEQUENCE [LARGE SCALE GENOMIC DNA]</scope>
    <source>
        <strain evidence="2">ATCC 14822 / DSM 2638 / NCIMB 8403 / VKM B-1763</strain>
    </source>
</reference>
<dbReference type="STRING" id="526222.Desal_0226"/>
<dbReference type="KEGG" id="dsa:Desal_0226"/>
<name>C6BVS9_MARSD</name>
<gene>
    <name evidence="1" type="ordered locus">Desal_0226</name>
</gene>
<dbReference type="HOGENOM" id="CLU_180627_0_0_7"/>
<accession>C6BVS9</accession>
<dbReference type="RefSeq" id="WP_012765819.1">
    <property type="nucleotide sequence ID" value="NC_012881.1"/>
</dbReference>
<dbReference type="EMBL" id="CP001649">
    <property type="protein sequence ID" value="ACS78293.1"/>
    <property type="molecule type" value="Genomic_DNA"/>
</dbReference>
<proteinExistence type="predicted"/>
<evidence type="ECO:0000313" key="1">
    <source>
        <dbReference type="EMBL" id="ACS78293.1"/>
    </source>
</evidence>
<sequence>MNQQPEEESKSISIPEIEVEIENFKKELTLCQQRIKTLLASENPSEGIYFAKEIFESQQDKLRLEAEIDIRQRKINRMRLGMEG</sequence>